<dbReference type="AlphaFoldDB" id="A0A367LD79"/>
<keyword evidence="5 7" id="KW-0472">Membrane</keyword>
<comment type="subcellular location">
    <subcellularLocation>
        <location evidence="1">Membrane</location>
        <topology evidence="1">Multi-pass membrane protein</topology>
    </subcellularLocation>
</comment>
<sequence length="249" mass="26629">MASTTGTLSPGEQHGYTAPKPHQSTVSQVPDPKPFRAANPGPLGLISFALTTFCLSIYLCGAGLPDSNPLGTVGPDQAIFGLAVFFGGAAQFIAGIMEFRVGNTFGTTVHCSYGAFWLAFAMFQVPSLGIREAYRGDERAFTVAMGIMLILWCFLTLLFVLAALRTNLAIVSVLGSLAFAFFFLSLGQFLTTSHPVAARRLIRAGGIFGALCALGAFYAGSSGLMTEDTTWVRFPLGEFRYRPRRQASV</sequence>
<name>A0A367LD79_9HYPO</name>
<evidence type="ECO:0000256" key="5">
    <source>
        <dbReference type="ARBA" id="ARBA00023136"/>
    </source>
</evidence>
<feature type="transmembrane region" description="Helical" evidence="7">
    <location>
        <begin position="43"/>
        <end position="65"/>
    </location>
</feature>
<feature type="transmembrane region" description="Helical" evidence="7">
    <location>
        <begin position="77"/>
        <end position="97"/>
    </location>
</feature>
<evidence type="ECO:0000256" key="3">
    <source>
        <dbReference type="ARBA" id="ARBA00022692"/>
    </source>
</evidence>
<comment type="caution">
    <text evidence="8">The sequence shown here is derived from an EMBL/GenBank/DDBJ whole genome shotgun (WGS) entry which is preliminary data.</text>
</comment>
<feature type="transmembrane region" description="Helical" evidence="7">
    <location>
        <begin position="168"/>
        <end position="189"/>
    </location>
</feature>
<dbReference type="STRING" id="1330021.A0A367LD79"/>
<evidence type="ECO:0000256" key="7">
    <source>
        <dbReference type="SAM" id="Phobius"/>
    </source>
</evidence>
<protein>
    <recommendedName>
        <fullName evidence="10">GPR1/FUN34/yaaH family protein</fullName>
    </recommendedName>
</protein>
<feature type="transmembrane region" description="Helical" evidence="7">
    <location>
        <begin position="201"/>
        <end position="219"/>
    </location>
</feature>
<feature type="compositionally biased region" description="Polar residues" evidence="6">
    <location>
        <begin position="1"/>
        <end position="10"/>
    </location>
</feature>
<dbReference type="Pfam" id="PF01184">
    <property type="entry name" value="Gpr1_Fun34_YaaH"/>
    <property type="match status" value="1"/>
</dbReference>
<dbReference type="EMBL" id="LKCN02000007">
    <property type="protein sequence ID" value="RCI12375.1"/>
    <property type="molecule type" value="Genomic_DNA"/>
</dbReference>
<evidence type="ECO:0000256" key="2">
    <source>
        <dbReference type="ARBA" id="ARBA00005587"/>
    </source>
</evidence>
<dbReference type="GO" id="GO:0015123">
    <property type="term" value="F:acetate transmembrane transporter activity"/>
    <property type="evidence" value="ECO:0007669"/>
    <property type="project" value="TreeGrafter"/>
</dbReference>
<evidence type="ECO:0000256" key="6">
    <source>
        <dbReference type="SAM" id="MobiDB-lite"/>
    </source>
</evidence>
<comment type="similarity">
    <text evidence="2">Belongs to the acetate uptake transporter (AceTr) (TC 2.A.96) family.</text>
</comment>
<feature type="region of interest" description="Disordered" evidence="6">
    <location>
        <begin position="1"/>
        <end position="33"/>
    </location>
</feature>
<feature type="transmembrane region" description="Helical" evidence="7">
    <location>
        <begin position="140"/>
        <end position="161"/>
    </location>
</feature>
<dbReference type="Proteomes" id="UP000253664">
    <property type="component" value="Unassembled WGS sequence"/>
</dbReference>
<evidence type="ECO:0000256" key="1">
    <source>
        <dbReference type="ARBA" id="ARBA00004141"/>
    </source>
</evidence>
<keyword evidence="9" id="KW-1185">Reference proteome</keyword>
<evidence type="ECO:0000313" key="8">
    <source>
        <dbReference type="EMBL" id="RCI12375.1"/>
    </source>
</evidence>
<organism evidence="8 9">
    <name type="scientific">Ophiocordyceps polyrhachis-furcata BCC 54312</name>
    <dbReference type="NCBI Taxonomy" id="1330021"/>
    <lineage>
        <taxon>Eukaryota</taxon>
        <taxon>Fungi</taxon>
        <taxon>Dikarya</taxon>
        <taxon>Ascomycota</taxon>
        <taxon>Pezizomycotina</taxon>
        <taxon>Sordariomycetes</taxon>
        <taxon>Hypocreomycetidae</taxon>
        <taxon>Hypocreales</taxon>
        <taxon>Ophiocordycipitaceae</taxon>
        <taxon>Ophiocordyceps</taxon>
    </lineage>
</organism>
<keyword evidence="3 7" id="KW-0812">Transmembrane</keyword>
<accession>A0A367LD79</accession>
<feature type="transmembrane region" description="Helical" evidence="7">
    <location>
        <begin position="109"/>
        <end position="128"/>
    </location>
</feature>
<dbReference type="PANTHER" id="PTHR31123:SF1">
    <property type="entry name" value="ACCUMULATION OF DYADS PROTEIN 2-RELATED"/>
    <property type="match status" value="1"/>
</dbReference>
<keyword evidence="4 7" id="KW-1133">Transmembrane helix</keyword>
<dbReference type="InterPro" id="IPR000791">
    <property type="entry name" value="Gpr1/Fun34/SatP-like"/>
</dbReference>
<dbReference type="OrthoDB" id="3648309at2759"/>
<evidence type="ECO:0008006" key="10">
    <source>
        <dbReference type="Google" id="ProtNLM"/>
    </source>
</evidence>
<dbReference type="PANTHER" id="PTHR31123">
    <property type="entry name" value="ACCUMULATION OF DYADS PROTEIN 2-RELATED"/>
    <property type="match status" value="1"/>
</dbReference>
<dbReference type="NCBIfam" id="NF038013">
    <property type="entry name" value="AceTr_1"/>
    <property type="match status" value="1"/>
</dbReference>
<gene>
    <name evidence="8" type="ORF">L249_0043</name>
</gene>
<proteinExistence type="inferred from homology"/>
<evidence type="ECO:0000256" key="4">
    <source>
        <dbReference type="ARBA" id="ARBA00022989"/>
    </source>
</evidence>
<evidence type="ECO:0000313" key="9">
    <source>
        <dbReference type="Proteomes" id="UP000253664"/>
    </source>
</evidence>
<reference evidence="8 9" key="1">
    <citation type="journal article" date="2015" name="BMC Genomics">
        <title>Insights from the genome of Ophiocordyceps polyrhachis-furcata to pathogenicity and host specificity in insect fungi.</title>
        <authorList>
            <person name="Wichadakul D."/>
            <person name="Kobmoo N."/>
            <person name="Ingsriswang S."/>
            <person name="Tangphatsornruang S."/>
            <person name="Chantasingh D."/>
            <person name="Luangsa-ard J.J."/>
            <person name="Eurwilaichitr L."/>
        </authorList>
    </citation>
    <scope>NUCLEOTIDE SEQUENCE [LARGE SCALE GENOMIC DNA]</scope>
    <source>
        <strain evidence="8 9">BCC 54312</strain>
    </source>
</reference>
<dbReference type="GO" id="GO:0005886">
    <property type="term" value="C:plasma membrane"/>
    <property type="evidence" value="ECO:0007669"/>
    <property type="project" value="TreeGrafter"/>
</dbReference>
<dbReference type="InterPro" id="IPR051633">
    <property type="entry name" value="AceTr"/>
</dbReference>